<dbReference type="OrthoDB" id="9800130at2"/>
<organism evidence="2 3">
    <name type="scientific">Sorangium cellulosum</name>
    <name type="common">Polyangium cellulosum</name>
    <dbReference type="NCBI Taxonomy" id="56"/>
    <lineage>
        <taxon>Bacteria</taxon>
        <taxon>Pseudomonadati</taxon>
        <taxon>Myxococcota</taxon>
        <taxon>Polyangia</taxon>
        <taxon>Polyangiales</taxon>
        <taxon>Polyangiaceae</taxon>
        <taxon>Sorangium</taxon>
    </lineage>
</organism>
<gene>
    <name evidence="2" type="ORF">BE15_17530</name>
</gene>
<proteinExistence type="predicted"/>
<evidence type="ECO:0000313" key="3">
    <source>
        <dbReference type="Proteomes" id="UP000075260"/>
    </source>
</evidence>
<keyword evidence="1" id="KW-1133">Transmembrane helix</keyword>
<dbReference type="EMBL" id="JEMA01000467">
    <property type="protein sequence ID" value="KYF69488.1"/>
    <property type="molecule type" value="Genomic_DNA"/>
</dbReference>
<dbReference type="RefSeq" id="WP_061608377.1">
    <property type="nucleotide sequence ID" value="NZ_JEMA01000467.1"/>
</dbReference>
<dbReference type="Proteomes" id="UP000075260">
    <property type="component" value="Unassembled WGS sequence"/>
</dbReference>
<evidence type="ECO:0000256" key="1">
    <source>
        <dbReference type="SAM" id="Phobius"/>
    </source>
</evidence>
<dbReference type="AlphaFoldDB" id="A0A150QPA5"/>
<reference evidence="2 3" key="1">
    <citation type="submission" date="2014-02" db="EMBL/GenBank/DDBJ databases">
        <title>The small core and large imbalanced accessory genome model reveals a collaborative survival strategy of Sorangium cellulosum strains in nature.</title>
        <authorList>
            <person name="Han K."/>
            <person name="Peng R."/>
            <person name="Blom J."/>
            <person name="Li Y.-Z."/>
        </authorList>
    </citation>
    <scope>NUCLEOTIDE SEQUENCE [LARGE SCALE GENOMIC DNA]</scope>
    <source>
        <strain evidence="2 3">So0008-312</strain>
    </source>
</reference>
<feature type="transmembrane region" description="Helical" evidence="1">
    <location>
        <begin position="25"/>
        <end position="48"/>
    </location>
</feature>
<name>A0A150QPA5_SORCE</name>
<comment type="caution">
    <text evidence="2">The sequence shown here is derived from an EMBL/GenBank/DDBJ whole genome shotgun (WGS) entry which is preliminary data.</text>
</comment>
<feature type="transmembrane region" description="Helical" evidence="1">
    <location>
        <begin position="77"/>
        <end position="95"/>
    </location>
</feature>
<evidence type="ECO:0000313" key="2">
    <source>
        <dbReference type="EMBL" id="KYF69488.1"/>
    </source>
</evidence>
<sequence length="161" mass="17374">MLLASSMMDAVRAALSFALEHREQIAIGAGVALVSFVGGTALVAFVLVRMPEDYLVKQEDEPFLPGRPAWMRVSARIGKNLLGVLAVALGVMLSLPGVPGPGALVILIGVMLLDIPGKRRMERRFLGTPKMRAFADRVRARFGRPPLRAQADSRRSSPSRG</sequence>
<keyword evidence="1" id="KW-0812">Transmembrane</keyword>
<protein>
    <recommendedName>
        <fullName evidence="4">Transmembrane protein (PGPGW)</fullName>
    </recommendedName>
</protein>
<keyword evidence="1" id="KW-0472">Membrane</keyword>
<accession>A0A150QPA5</accession>
<evidence type="ECO:0008006" key="4">
    <source>
        <dbReference type="Google" id="ProtNLM"/>
    </source>
</evidence>